<dbReference type="Proteomes" id="UP000077355">
    <property type="component" value="Unassembled WGS sequence"/>
</dbReference>
<evidence type="ECO:0000313" key="3">
    <source>
        <dbReference type="Proteomes" id="UP000077355"/>
    </source>
</evidence>
<feature type="transmembrane region" description="Helical" evidence="1">
    <location>
        <begin position="111"/>
        <end position="133"/>
    </location>
</feature>
<keyword evidence="3" id="KW-1185">Reference proteome</keyword>
<dbReference type="RefSeq" id="WP_068648695.1">
    <property type="nucleotide sequence ID" value="NZ_CP043611.1"/>
</dbReference>
<protein>
    <submittedName>
        <fullName evidence="2">Uncharacterized protein</fullName>
    </submittedName>
</protein>
<keyword evidence="1" id="KW-0472">Membrane</keyword>
<gene>
    <name evidence="2" type="ORF">PBAT_08985</name>
</gene>
<evidence type="ECO:0000313" key="2">
    <source>
        <dbReference type="EMBL" id="OAB46798.1"/>
    </source>
</evidence>
<name>A0A162KG37_9BACL</name>
<keyword evidence="1" id="KW-0812">Transmembrane</keyword>
<organism evidence="2 3">
    <name type="scientific">Paenibacillus antarcticus</name>
    <dbReference type="NCBI Taxonomy" id="253703"/>
    <lineage>
        <taxon>Bacteria</taxon>
        <taxon>Bacillati</taxon>
        <taxon>Bacillota</taxon>
        <taxon>Bacilli</taxon>
        <taxon>Bacillales</taxon>
        <taxon>Paenibacillaceae</taxon>
        <taxon>Paenibacillus</taxon>
    </lineage>
</organism>
<feature type="transmembrane region" description="Helical" evidence="1">
    <location>
        <begin position="80"/>
        <end position="105"/>
    </location>
</feature>
<feature type="transmembrane region" description="Helical" evidence="1">
    <location>
        <begin position="46"/>
        <end position="68"/>
    </location>
</feature>
<evidence type="ECO:0000256" key="1">
    <source>
        <dbReference type="SAM" id="Phobius"/>
    </source>
</evidence>
<dbReference type="OrthoDB" id="2626732at2"/>
<keyword evidence="1" id="KW-1133">Transmembrane helix</keyword>
<sequence length="185" mass="19731">MKDRYMLMWVRIIGFLTLLCCITPAIPVLAHEHGGDVAANMKGPSLLTINTSVISLCIVVILIILLMVRVHKQGPTISQMSGMMVTMTLSMTSSLVVGTVAGLWIEQLFLSAVIGVVFGIIVGGIAGFPLSLLASMDGMLSGIMGGMMGAMFGVMVTMDYPTLSIIFVDIIFVAATLLLYKVLET</sequence>
<reference evidence="2 3" key="1">
    <citation type="submission" date="2016-03" db="EMBL/GenBank/DDBJ databases">
        <title>Draft genome sequence of Paenibacillus antarcticus CECT 5836.</title>
        <authorList>
            <person name="Shin S.-K."/>
            <person name="Yi H."/>
        </authorList>
    </citation>
    <scope>NUCLEOTIDE SEQUENCE [LARGE SCALE GENOMIC DNA]</scope>
    <source>
        <strain evidence="2 3">CECT 5836</strain>
    </source>
</reference>
<accession>A0A162KG37</accession>
<proteinExistence type="predicted"/>
<comment type="caution">
    <text evidence="2">The sequence shown here is derived from an EMBL/GenBank/DDBJ whole genome shotgun (WGS) entry which is preliminary data.</text>
</comment>
<dbReference type="EMBL" id="LVJI01000014">
    <property type="protein sequence ID" value="OAB46798.1"/>
    <property type="molecule type" value="Genomic_DNA"/>
</dbReference>
<feature type="transmembrane region" description="Helical" evidence="1">
    <location>
        <begin position="164"/>
        <end position="183"/>
    </location>
</feature>
<feature type="transmembrane region" description="Helical" evidence="1">
    <location>
        <begin position="140"/>
        <end position="158"/>
    </location>
</feature>
<dbReference type="AlphaFoldDB" id="A0A162KG37"/>